<dbReference type="PANTHER" id="PTHR40465">
    <property type="entry name" value="CHROMOSOME 1, WHOLE GENOME SHOTGUN SEQUENCE"/>
    <property type="match status" value="1"/>
</dbReference>
<feature type="transmembrane region" description="Helical" evidence="1">
    <location>
        <begin position="142"/>
        <end position="160"/>
    </location>
</feature>
<name>A0A9P6BYA7_9AGAR</name>
<evidence type="ECO:0000313" key="3">
    <source>
        <dbReference type="EMBL" id="KAF9442479.1"/>
    </source>
</evidence>
<keyword evidence="4" id="KW-1185">Reference proteome</keyword>
<reference evidence="3" key="1">
    <citation type="submission" date="2020-11" db="EMBL/GenBank/DDBJ databases">
        <authorList>
            <consortium name="DOE Joint Genome Institute"/>
            <person name="Ahrendt S."/>
            <person name="Riley R."/>
            <person name="Andreopoulos W."/>
            <person name="Labutti K."/>
            <person name="Pangilinan J."/>
            <person name="Ruiz-Duenas F.J."/>
            <person name="Barrasa J.M."/>
            <person name="Sanchez-Garcia M."/>
            <person name="Camarero S."/>
            <person name="Miyauchi S."/>
            <person name="Serrano A."/>
            <person name="Linde D."/>
            <person name="Babiker R."/>
            <person name="Drula E."/>
            <person name="Ayuso-Fernandez I."/>
            <person name="Pacheco R."/>
            <person name="Padilla G."/>
            <person name="Ferreira P."/>
            <person name="Barriuso J."/>
            <person name="Kellner H."/>
            <person name="Castanera R."/>
            <person name="Alfaro M."/>
            <person name="Ramirez L."/>
            <person name="Pisabarro A.G."/>
            <person name="Kuo A."/>
            <person name="Tritt A."/>
            <person name="Lipzen A."/>
            <person name="He G."/>
            <person name="Yan M."/>
            <person name="Ng V."/>
            <person name="Cullen D."/>
            <person name="Martin F."/>
            <person name="Rosso M.-N."/>
            <person name="Henrissat B."/>
            <person name="Hibbett D."/>
            <person name="Martinez A.T."/>
            <person name="Grigoriev I.V."/>
        </authorList>
    </citation>
    <scope>NUCLEOTIDE SEQUENCE</scope>
    <source>
        <strain evidence="3">MF-IS2</strain>
    </source>
</reference>
<dbReference type="EMBL" id="MU151623">
    <property type="protein sequence ID" value="KAF9442479.1"/>
    <property type="molecule type" value="Genomic_DNA"/>
</dbReference>
<feature type="transmembrane region" description="Helical" evidence="1">
    <location>
        <begin position="45"/>
        <end position="64"/>
    </location>
</feature>
<keyword evidence="1" id="KW-1133">Transmembrane helix</keyword>
<keyword evidence="1" id="KW-0812">Transmembrane</keyword>
<dbReference type="AlphaFoldDB" id="A0A9P6BYA7"/>
<evidence type="ECO:0000313" key="4">
    <source>
        <dbReference type="Proteomes" id="UP000807342"/>
    </source>
</evidence>
<sequence>MKGAPAEVVLGPALIGTLLNVFLFGTLVVQTYIYFTTYKRTVSQIIVLLIADIFNTFCDTISIYEYLIKHFGDKEYHPATGIIAMTVQLFFTWRIYVLTKSWIMSFIVISLSITGAVASFISAHRTVIAPEFVRFQESNGVVAVWLGSSAAADIVITCILRKHRTGFKGSDMMIDRLIRITMQTGLLTSMTAIVNIVLFVADVRNICIPHHILYSNSLLSSLNARGGWKYEDGVSSLGTNTIATLRFANLSHTHLEPKSLSVIANGSQQQIKVGNLSDTRVKHEVHIHVESYEQRDAII</sequence>
<feature type="transmembrane region" description="Helical" evidence="1">
    <location>
        <begin position="76"/>
        <end position="96"/>
    </location>
</feature>
<organism evidence="3 4">
    <name type="scientific">Macrolepiota fuliginosa MF-IS2</name>
    <dbReference type="NCBI Taxonomy" id="1400762"/>
    <lineage>
        <taxon>Eukaryota</taxon>
        <taxon>Fungi</taxon>
        <taxon>Dikarya</taxon>
        <taxon>Basidiomycota</taxon>
        <taxon>Agaricomycotina</taxon>
        <taxon>Agaricomycetes</taxon>
        <taxon>Agaricomycetidae</taxon>
        <taxon>Agaricales</taxon>
        <taxon>Agaricineae</taxon>
        <taxon>Agaricaceae</taxon>
        <taxon>Macrolepiota</taxon>
    </lineage>
</organism>
<evidence type="ECO:0000259" key="2">
    <source>
        <dbReference type="Pfam" id="PF20152"/>
    </source>
</evidence>
<gene>
    <name evidence="3" type="ORF">P691DRAFT_798252</name>
</gene>
<dbReference type="InterPro" id="IPR045339">
    <property type="entry name" value="DUF6534"/>
</dbReference>
<feature type="transmembrane region" description="Helical" evidence="1">
    <location>
        <begin position="103"/>
        <end position="122"/>
    </location>
</feature>
<keyword evidence="1" id="KW-0472">Membrane</keyword>
<proteinExistence type="predicted"/>
<dbReference type="Pfam" id="PF20152">
    <property type="entry name" value="DUF6534"/>
    <property type="match status" value="1"/>
</dbReference>
<feature type="domain" description="DUF6534" evidence="2">
    <location>
        <begin position="149"/>
        <end position="225"/>
    </location>
</feature>
<evidence type="ECO:0000256" key="1">
    <source>
        <dbReference type="SAM" id="Phobius"/>
    </source>
</evidence>
<protein>
    <recommendedName>
        <fullName evidence="2">DUF6534 domain-containing protein</fullName>
    </recommendedName>
</protein>
<dbReference type="Proteomes" id="UP000807342">
    <property type="component" value="Unassembled WGS sequence"/>
</dbReference>
<dbReference type="OrthoDB" id="3183258at2759"/>
<dbReference type="PANTHER" id="PTHR40465:SF1">
    <property type="entry name" value="DUF6534 DOMAIN-CONTAINING PROTEIN"/>
    <property type="match status" value="1"/>
</dbReference>
<accession>A0A9P6BYA7</accession>
<comment type="caution">
    <text evidence="3">The sequence shown here is derived from an EMBL/GenBank/DDBJ whole genome shotgun (WGS) entry which is preliminary data.</text>
</comment>
<feature type="transmembrane region" description="Helical" evidence="1">
    <location>
        <begin position="12"/>
        <end position="33"/>
    </location>
</feature>
<feature type="transmembrane region" description="Helical" evidence="1">
    <location>
        <begin position="180"/>
        <end position="201"/>
    </location>
</feature>